<dbReference type="InterPro" id="IPR046341">
    <property type="entry name" value="SET_dom_sf"/>
</dbReference>
<dbReference type="Pfam" id="PF00856">
    <property type="entry name" value="SET"/>
    <property type="match status" value="1"/>
</dbReference>
<keyword evidence="4" id="KW-1133">Transmembrane helix</keyword>
<dbReference type="CDD" id="cd02440">
    <property type="entry name" value="AdoMet_MTases"/>
    <property type="match status" value="1"/>
</dbReference>
<reference evidence="7 8" key="1">
    <citation type="journal article" date="2018" name="Sci. Rep.">
        <title>Comparative analysis of the Pocillopora damicornis genome highlights role of immune system in coral evolution.</title>
        <authorList>
            <person name="Cunning R."/>
            <person name="Bay R.A."/>
            <person name="Gillette P."/>
            <person name="Baker A.C."/>
            <person name="Traylor-Knowles N."/>
        </authorList>
    </citation>
    <scope>NUCLEOTIDE SEQUENCE [LARGE SCALE GENOMIC DNA]</scope>
    <source>
        <strain evidence="7">RSMAS</strain>
        <tissue evidence="7">Whole animal</tissue>
    </source>
</reference>
<dbReference type="PANTHER" id="PTHR45036">
    <property type="entry name" value="METHYLTRANSFERASE LIKE 7B"/>
    <property type="match status" value="1"/>
</dbReference>
<dbReference type="SUPFAM" id="SSF82199">
    <property type="entry name" value="SET domain"/>
    <property type="match status" value="1"/>
</dbReference>
<keyword evidence="4" id="KW-0812">Transmembrane</keyword>
<evidence type="ECO:0000256" key="1">
    <source>
        <dbReference type="ARBA" id="ARBA00022603"/>
    </source>
</evidence>
<dbReference type="GO" id="GO:0032259">
    <property type="term" value="P:methylation"/>
    <property type="evidence" value="ECO:0007669"/>
    <property type="project" value="UniProtKB-KW"/>
</dbReference>
<dbReference type="SUPFAM" id="SSF53335">
    <property type="entry name" value="S-adenosyl-L-methionine-dependent methyltransferases"/>
    <property type="match status" value="1"/>
</dbReference>
<proteinExistence type="predicted"/>
<keyword evidence="8" id="KW-1185">Reference proteome</keyword>
<feature type="domain" description="SET" evidence="5">
    <location>
        <begin position="266"/>
        <end position="374"/>
    </location>
</feature>
<keyword evidence="1" id="KW-0489">Methyltransferase</keyword>
<dbReference type="Gene3D" id="2.170.270.10">
    <property type="entry name" value="SET domain"/>
    <property type="match status" value="1"/>
</dbReference>
<evidence type="ECO:0000313" key="7">
    <source>
        <dbReference type="EMBL" id="RMX37512.1"/>
    </source>
</evidence>
<dbReference type="GO" id="GO:0008757">
    <property type="term" value="F:S-adenosylmethionine-dependent methyltransferase activity"/>
    <property type="evidence" value="ECO:0007669"/>
    <property type="project" value="InterPro"/>
</dbReference>
<dbReference type="InterPro" id="IPR052356">
    <property type="entry name" value="Thiol_S-MT"/>
</dbReference>
<dbReference type="InterPro" id="IPR029063">
    <property type="entry name" value="SAM-dependent_MTases_sf"/>
</dbReference>
<dbReference type="STRING" id="46731.A0A3M6T817"/>
<dbReference type="Gene3D" id="3.40.50.150">
    <property type="entry name" value="Vaccinia Virus protein VP39"/>
    <property type="match status" value="1"/>
</dbReference>
<evidence type="ECO:0000256" key="2">
    <source>
        <dbReference type="ARBA" id="ARBA00022679"/>
    </source>
</evidence>
<gene>
    <name evidence="7" type="ORF">pdam_00012827</name>
</gene>
<dbReference type="PANTHER" id="PTHR45036:SF1">
    <property type="entry name" value="METHYLTRANSFERASE LIKE 7A"/>
    <property type="match status" value="1"/>
</dbReference>
<dbReference type="PROSITE" id="PS50868">
    <property type="entry name" value="POST_SET"/>
    <property type="match status" value="1"/>
</dbReference>
<feature type="domain" description="Post-SET" evidence="6">
    <location>
        <begin position="382"/>
        <end position="398"/>
    </location>
</feature>
<evidence type="ECO:0008006" key="9">
    <source>
        <dbReference type="Google" id="ProtNLM"/>
    </source>
</evidence>
<dbReference type="PROSITE" id="PS50280">
    <property type="entry name" value="SET"/>
    <property type="match status" value="1"/>
</dbReference>
<feature type="transmembrane region" description="Helical" evidence="4">
    <location>
        <begin position="12"/>
        <end position="32"/>
    </location>
</feature>
<sequence length="427" mass="48440">MSIELPLVMGIWNALLVVASIVVVLTAGIKIVTSSSWYKKRFAQSQNEWVHLTRRVFDPLKRKLFSDLEQHLRSMEGDVLEIGIGPGSNFDYYPQGTSLIAVDSNPHVEESLKRNLEKAGRKIYLKKFVAASTEDMSCKGEIGVEDNSVAAVVCAKLLCNLSDLQMRKTIAEVKRVLMPGGRFYFLEHVAAKPWTCQYFLQHLVTKLRIWPSLYDAAVIKTLCPTYTMVASNGCSLKRSRQIVHKKCFLHQTVYIQYGEQEGMHSEKLAVIEVKVNFLSCQALEDISAGSFLTDLWGAVKNSPDSHTVHVEKNKHVTPEGVMKYVNHSCDSNAKFIFEKRKVSFPTRSDNHEVCWHMVATRNIKKGQGITFDYNLTEYDMAEHFQCNCGSEKCLGEIKGFKYLTPEQQKSRARELSPVVTELWEENA</sequence>
<accession>A0A3M6T817</accession>
<keyword evidence="3" id="KW-0949">S-adenosyl-L-methionine</keyword>
<dbReference type="InterPro" id="IPR001214">
    <property type="entry name" value="SET_dom"/>
</dbReference>
<name>A0A3M6T817_POCDA</name>
<dbReference type="InterPro" id="IPR013216">
    <property type="entry name" value="Methyltransf_11"/>
</dbReference>
<comment type="caution">
    <text evidence="7">The sequence shown here is derived from an EMBL/GenBank/DDBJ whole genome shotgun (WGS) entry which is preliminary data.</text>
</comment>
<evidence type="ECO:0000256" key="4">
    <source>
        <dbReference type="SAM" id="Phobius"/>
    </source>
</evidence>
<dbReference type="OrthoDB" id="308383at2759"/>
<dbReference type="InterPro" id="IPR003616">
    <property type="entry name" value="Post-SET_dom"/>
</dbReference>
<dbReference type="AlphaFoldDB" id="A0A3M6T817"/>
<keyword evidence="4" id="KW-0472">Membrane</keyword>
<dbReference type="EMBL" id="RCHS01004107">
    <property type="protein sequence ID" value="RMX37512.1"/>
    <property type="molecule type" value="Genomic_DNA"/>
</dbReference>
<organism evidence="7 8">
    <name type="scientific">Pocillopora damicornis</name>
    <name type="common">Cauliflower coral</name>
    <name type="synonym">Millepora damicornis</name>
    <dbReference type="NCBI Taxonomy" id="46731"/>
    <lineage>
        <taxon>Eukaryota</taxon>
        <taxon>Metazoa</taxon>
        <taxon>Cnidaria</taxon>
        <taxon>Anthozoa</taxon>
        <taxon>Hexacorallia</taxon>
        <taxon>Scleractinia</taxon>
        <taxon>Astrocoeniina</taxon>
        <taxon>Pocilloporidae</taxon>
        <taxon>Pocillopora</taxon>
    </lineage>
</organism>
<keyword evidence="2" id="KW-0808">Transferase</keyword>
<evidence type="ECO:0000256" key="3">
    <source>
        <dbReference type="ARBA" id="ARBA00022691"/>
    </source>
</evidence>
<evidence type="ECO:0000313" key="8">
    <source>
        <dbReference type="Proteomes" id="UP000275408"/>
    </source>
</evidence>
<protein>
    <recommendedName>
        <fullName evidence="9">Post-SET domain-containing protein</fullName>
    </recommendedName>
</protein>
<dbReference type="Pfam" id="PF08241">
    <property type="entry name" value="Methyltransf_11"/>
    <property type="match status" value="1"/>
</dbReference>
<evidence type="ECO:0000259" key="5">
    <source>
        <dbReference type="PROSITE" id="PS50280"/>
    </source>
</evidence>
<evidence type="ECO:0000259" key="6">
    <source>
        <dbReference type="PROSITE" id="PS50868"/>
    </source>
</evidence>
<dbReference type="Proteomes" id="UP000275408">
    <property type="component" value="Unassembled WGS sequence"/>
</dbReference>